<sequence>MPIDPAALRSAFGRFATGVTIVTCLDPKGQRVGLTVNSFSSLSLDPALVLWSLRVSSQALPAFVEAGHFAVNVLAETQMPLSRRFASPMPDRFAEGEWSAGEGGSPVLAHAAAVFECATEQRITVGDHELFVGRVLRLQEHDVPPLVFQAGHYRHLGRVL</sequence>
<dbReference type="SMART" id="SM00903">
    <property type="entry name" value="Flavin_Reduct"/>
    <property type="match status" value="1"/>
</dbReference>
<gene>
    <name evidence="4" type="ORF">KAK11_05765</name>
</gene>
<dbReference type="InterPro" id="IPR002563">
    <property type="entry name" value="Flavin_Rdtase-like_dom"/>
</dbReference>
<dbReference type="RefSeq" id="WP_210807153.1">
    <property type="nucleotide sequence ID" value="NZ_JAGQDG010000002.1"/>
</dbReference>
<dbReference type="Gene3D" id="2.30.110.10">
    <property type="entry name" value="Electron Transport, Fmn-binding Protein, Chain A"/>
    <property type="match status" value="1"/>
</dbReference>
<evidence type="ECO:0000313" key="4">
    <source>
        <dbReference type="EMBL" id="MBQ0934829.1"/>
    </source>
</evidence>
<accession>A0ABS5DUQ5</accession>
<dbReference type="Pfam" id="PF01613">
    <property type="entry name" value="Flavin_Reduct"/>
    <property type="match status" value="1"/>
</dbReference>
<evidence type="ECO:0000313" key="5">
    <source>
        <dbReference type="Proteomes" id="UP000672097"/>
    </source>
</evidence>
<dbReference type="SUPFAM" id="SSF50475">
    <property type="entry name" value="FMN-binding split barrel"/>
    <property type="match status" value="1"/>
</dbReference>
<reference evidence="4 5" key="1">
    <citation type="submission" date="2021-04" db="EMBL/GenBank/DDBJ databases">
        <title>The genome sequence of type strain Ideonella paludis KCTC 32238.</title>
        <authorList>
            <person name="Liu Y."/>
        </authorList>
    </citation>
    <scope>NUCLEOTIDE SEQUENCE [LARGE SCALE GENOMIC DNA]</scope>
    <source>
        <strain evidence="4 5">KCTC 32238</strain>
    </source>
</reference>
<feature type="domain" description="Flavin reductase like" evidence="3">
    <location>
        <begin position="12"/>
        <end position="155"/>
    </location>
</feature>
<dbReference type="PANTHER" id="PTHR30466:SF11">
    <property type="entry name" value="FLAVIN-DEPENDENT MONOOXYGENASE, REDUCTASE SUBUNIT HSAB"/>
    <property type="match status" value="1"/>
</dbReference>
<dbReference type="Proteomes" id="UP000672097">
    <property type="component" value="Unassembled WGS sequence"/>
</dbReference>
<proteinExistence type="inferred from homology"/>
<keyword evidence="5" id="KW-1185">Reference proteome</keyword>
<keyword evidence="2" id="KW-0560">Oxidoreductase</keyword>
<dbReference type="PANTHER" id="PTHR30466">
    <property type="entry name" value="FLAVIN REDUCTASE"/>
    <property type="match status" value="1"/>
</dbReference>
<comment type="similarity">
    <text evidence="1">Belongs to the non-flavoprotein flavin reductase family.</text>
</comment>
<name>A0ABS5DUQ5_9BURK</name>
<dbReference type="EMBL" id="JAGQDG010000002">
    <property type="protein sequence ID" value="MBQ0934829.1"/>
    <property type="molecule type" value="Genomic_DNA"/>
</dbReference>
<organism evidence="4 5">
    <name type="scientific">Ideonella paludis</name>
    <dbReference type="NCBI Taxonomy" id="1233411"/>
    <lineage>
        <taxon>Bacteria</taxon>
        <taxon>Pseudomonadati</taxon>
        <taxon>Pseudomonadota</taxon>
        <taxon>Betaproteobacteria</taxon>
        <taxon>Burkholderiales</taxon>
        <taxon>Sphaerotilaceae</taxon>
        <taxon>Ideonella</taxon>
    </lineage>
</organism>
<evidence type="ECO:0000256" key="1">
    <source>
        <dbReference type="ARBA" id="ARBA00008898"/>
    </source>
</evidence>
<comment type="caution">
    <text evidence="4">The sequence shown here is derived from an EMBL/GenBank/DDBJ whole genome shotgun (WGS) entry which is preliminary data.</text>
</comment>
<dbReference type="InterPro" id="IPR012349">
    <property type="entry name" value="Split_barrel_FMN-bd"/>
</dbReference>
<evidence type="ECO:0000256" key="2">
    <source>
        <dbReference type="ARBA" id="ARBA00023002"/>
    </source>
</evidence>
<protein>
    <submittedName>
        <fullName evidence="4">Flavin reductase family protein</fullName>
    </submittedName>
</protein>
<dbReference type="InterPro" id="IPR050268">
    <property type="entry name" value="NADH-dep_flavin_reductase"/>
</dbReference>
<evidence type="ECO:0000259" key="3">
    <source>
        <dbReference type="SMART" id="SM00903"/>
    </source>
</evidence>